<comment type="caution">
    <text evidence="1">The sequence shown here is derived from an EMBL/GenBank/DDBJ whole genome shotgun (WGS) entry which is preliminary data.</text>
</comment>
<dbReference type="Gene3D" id="1.10.472.10">
    <property type="entry name" value="Cyclin-like"/>
    <property type="match status" value="1"/>
</dbReference>
<evidence type="ECO:0000313" key="1">
    <source>
        <dbReference type="EMBL" id="GIQ88629.1"/>
    </source>
</evidence>
<protein>
    <submittedName>
        <fullName evidence="1">Uncharacterized protein</fullName>
    </submittedName>
</protein>
<reference evidence="1 2" key="1">
    <citation type="journal article" date="2018" name="PLoS ONE">
        <title>The draft genome of Kipferlia bialata reveals reductive genome evolution in fornicate parasites.</title>
        <authorList>
            <person name="Tanifuji G."/>
            <person name="Takabayashi S."/>
            <person name="Kume K."/>
            <person name="Takagi M."/>
            <person name="Nakayama T."/>
            <person name="Kamikawa R."/>
            <person name="Inagaki Y."/>
            <person name="Hashimoto T."/>
        </authorList>
    </citation>
    <scope>NUCLEOTIDE SEQUENCE [LARGE SCALE GENOMIC DNA]</scope>
    <source>
        <strain evidence="1">NY0173</strain>
    </source>
</reference>
<dbReference type="Proteomes" id="UP000265618">
    <property type="component" value="Unassembled WGS sequence"/>
</dbReference>
<dbReference type="AlphaFoldDB" id="A0A9K3D3Y1"/>
<proteinExistence type="predicted"/>
<name>A0A9K3D3Y1_9EUKA</name>
<dbReference type="EMBL" id="BDIP01004243">
    <property type="protein sequence ID" value="GIQ88629.1"/>
    <property type="molecule type" value="Genomic_DNA"/>
</dbReference>
<feature type="non-terminal residue" evidence="1">
    <location>
        <position position="153"/>
    </location>
</feature>
<gene>
    <name evidence="1" type="ORF">KIPB_010925</name>
</gene>
<keyword evidence="2" id="KW-1185">Reference proteome</keyword>
<feature type="non-terminal residue" evidence="1">
    <location>
        <position position="1"/>
    </location>
</feature>
<accession>A0A9K3D3Y1</accession>
<evidence type="ECO:0000313" key="2">
    <source>
        <dbReference type="Proteomes" id="UP000265618"/>
    </source>
</evidence>
<organism evidence="1 2">
    <name type="scientific">Kipferlia bialata</name>
    <dbReference type="NCBI Taxonomy" id="797122"/>
    <lineage>
        <taxon>Eukaryota</taxon>
        <taxon>Metamonada</taxon>
        <taxon>Carpediemonas-like organisms</taxon>
        <taxon>Kipferlia</taxon>
    </lineage>
</organism>
<sequence length="153" mass="15769">INKSELAKYKTAIAQLVEIKVPQITAGNYSTRFARSLGVPLWVGKAAEELANAARSCGATQGVFPQTVGGAALLCVCSVLPTLDLSVPNARLGRDLSSAVSACQSVGATEIGETSTMRPSTIRNALGMIEGASDKMGTDATKALVSSWGKKLG</sequence>